<organism evidence="2 3">
    <name type="scientific">Dactylosporangium darangshiense</name>
    <dbReference type="NCBI Taxonomy" id="579108"/>
    <lineage>
        <taxon>Bacteria</taxon>
        <taxon>Bacillati</taxon>
        <taxon>Actinomycetota</taxon>
        <taxon>Actinomycetes</taxon>
        <taxon>Micromonosporales</taxon>
        <taxon>Micromonosporaceae</taxon>
        <taxon>Dactylosporangium</taxon>
    </lineage>
</organism>
<dbReference type="Gene3D" id="3.30.559.10">
    <property type="entry name" value="Chloramphenicol acetyltransferase-like domain"/>
    <property type="match status" value="1"/>
</dbReference>
<sequence length="446" mass="47943">MGTETRRITVPFAGAGAGTAPMTWAQLGIWKTMVRTGINMNIGGTVPMPPGTTVEEMQTLLRYLVSRHQSLRTRLRFHPDGAAEQVLSEAGELTLELVDADDPAAAAEEVRARYAAQAFDYEREWPVRMAVVRGGGAVTHVVLMYCHLAVDGFGIEAIVRDMANLDPATGEATAPVDALTPFETAAKQAGPSGRRAAEKSLRHWEHVLRDIPERRLGTSDDPREPRYWELILRSPAMHRALPGIAQRTGIGPGYILLAAYAVALFRRTGRNPSVAQLVVSNRFRPGCGDSVSQLAQLSLCSIDVAGVPFDEAVRRAFTAATSAFMHGYYDPAGLDALVARVAQERPGLEYDIIVNDRMGVMAGADAIADGGPVAPTTTRWSRKVDSLDAVLNISFDAAPDAVEVTVCADTHRLSPAGIEALAWEIERVTTFSEDAVEIAGASSTQG</sequence>
<evidence type="ECO:0000313" key="2">
    <source>
        <dbReference type="EMBL" id="GAA4255062.1"/>
    </source>
</evidence>
<comment type="caution">
    <text evidence="2">The sequence shown here is derived from an EMBL/GenBank/DDBJ whole genome shotgun (WGS) entry which is preliminary data.</text>
</comment>
<dbReference type="SUPFAM" id="SSF52777">
    <property type="entry name" value="CoA-dependent acyltransferases"/>
    <property type="match status" value="2"/>
</dbReference>
<reference evidence="3" key="1">
    <citation type="journal article" date="2019" name="Int. J. Syst. Evol. Microbiol.">
        <title>The Global Catalogue of Microorganisms (GCM) 10K type strain sequencing project: providing services to taxonomists for standard genome sequencing and annotation.</title>
        <authorList>
            <consortium name="The Broad Institute Genomics Platform"/>
            <consortium name="The Broad Institute Genome Sequencing Center for Infectious Disease"/>
            <person name="Wu L."/>
            <person name="Ma J."/>
        </authorList>
    </citation>
    <scope>NUCLEOTIDE SEQUENCE [LARGE SCALE GENOMIC DNA]</scope>
    <source>
        <strain evidence="3">JCM 17441</strain>
    </source>
</reference>
<dbReference type="Proteomes" id="UP001500620">
    <property type="component" value="Unassembled WGS sequence"/>
</dbReference>
<evidence type="ECO:0000313" key="3">
    <source>
        <dbReference type="Proteomes" id="UP001500620"/>
    </source>
</evidence>
<keyword evidence="3" id="KW-1185">Reference proteome</keyword>
<proteinExistence type="predicted"/>
<accession>A0ABP8DFZ0</accession>
<evidence type="ECO:0000259" key="1">
    <source>
        <dbReference type="Pfam" id="PF00668"/>
    </source>
</evidence>
<dbReference type="Gene3D" id="3.30.559.30">
    <property type="entry name" value="Nonribosomal peptide synthetase, condensation domain"/>
    <property type="match status" value="1"/>
</dbReference>
<dbReference type="InterPro" id="IPR023213">
    <property type="entry name" value="CAT-like_dom_sf"/>
</dbReference>
<name>A0ABP8DFZ0_9ACTN</name>
<feature type="domain" description="Condensation" evidence="1">
    <location>
        <begin position="18"/>
        <end position="291"/>
    </location>
</feature>
<protein>
    <recommendedName>
        <fullName evidence="1">Condensation domain-containing protein</fullName>
    </recommendedName>
</protein>
<dbReference type="EMBL" id="BAABAT010000020">
    <property type="protein sequence ID" value="GAA4255062.1"/>
    <property type="molecule type" value="Genomic_DNA"/>
</dbReference>
<dbReference type="InterPro" id="IPR001242">
    <property type="entry name" value="Condensation_dom"/>
</dbReference>
<dbReference type="Pfam" id="PF00668">
    <property type="entry name" value="Condensation"/>
    <property type="match status" value="1"/>
</dbReference>
<dbReference type="RefSeq" id="WP_345132054.1">
    <property type="nucleotide sequence ID" value="NZ_BAABAT010000020.1"/>
</dbReference>
<gene>
    <name evidence="2" type="ORF">GCM10022255_062260</name>
</gene>